<dbReference type="GO" id="GO:1905706">
    <property type="term" value="P:regulation of mitochondrial ATP synthesis coupled proton transport"/>
    <property type="evidence" value="ECO:0007669"/>
    <property type="project" value="TreeGrafter"/>
</dbReference>
<evidence type="ECO:0000313" key="7">
    <source>
        <dbReference type="Proteomes" id="UP000077115"/>
    </source>
</evidence>
<dbReference type="eggNOG" id="KOG4058">
    <property type="taxonomic scope" value="Eukaryota"/>
</dbReference>
<organism evidence="6 7">
    <name type="scientific">Batrachochytrium dendrobatidis (strain JEL423)</name>
    <dbReference type="NCBI Taxonomy" id="403673"/>
    <lineage>
        <taxon>Eukaryota</taxon>
        <taxon>Fungi</taxon>
        <taxon>Fungi incertae sedis</taxon>
        <taxon>Chytridiomycota</taxon>
        <taxon>Chytridiomycota incertae sedis</taxon>
        <taxon>Chytridiomycetes</taxon>
        <taxon>Rhizophydiales</taxon>
        <taxon>Rhizophydiales incertae sedis</taxon>
        <taxon>Batrachochytrium</taxon>
    </lineage>
</organism>
<keyword evidence="4" id="KW-0949">S-adenosyl-L-methionine</keyword>
<sequence length="276" mass="31335">MTKDRLSYQKTAMSNDQTDVNEFMAAIEDYTNSSTQECIQTRPKPTVLVITLAAMVTMVGVSMPFVVSALNNRIPWVPTTTEKSTVLFTHLARLWIETGGIWPEQQHLTRQVCTLTKINAASTTAPKQPTLKFVDMGSGDGRVVLAAAHYGQKRRSLESDTPPPFLFGECVGIERNITLWAWSILTARCWHFFTPSRVTFLKNDFRHVDLSDTDVVMVFGVPAWMKKFGEKFERELRPGSMVATNKFPIPGWHPLVTNTEMFIYRIGLHRLNEHKN</sequence>
<reference evidence="6 7" key="1">
    <citation type="submission" date="2006-10" db="EMBL/GenBank/DDBJ databases">
        <title>The Genome Sequence of Batrachochytrium dendrobatidis JEL423.</title>
        <authorList>
            <consortium name="The Broad Institute Genome Sequencing Platform"/>
            <person name="Birren B."/>
            <person name="Lander E."/>
            <person name="Galagan J."/>
            <person name="Cuomo C."/>
            <person name="Devon K."/>
            <person name="Jaffe D."/>
            <person name="Butler J."/>
            <person name="Alvarez P."/>
            <person name="Gnerre S."/>
            <person name="Grabherr M."/>
            <person name="Kleber M."/>
            <person name="Mauceli E."/>
            <person name="Brockman W."/>
            <person name="Young S."/>
            <person name="LaButti K."/>
            <person name="Sykes S."/>
            <person name="DeCaprio D."/>
            <person name="Crawford M."/>
            <person name="Koehrsen M."/>
            <person name="Engels R."/>
            <person name="Montgomery P."/>
            <person name="Pearson M."/>
            <person name="Howarth C."/>
            <person name="Larson L."/>
            <person name="White J."/>
            <person name="O'Leary S."/>
            <person name="Kodira C."/>
            <person name="Zeng Q."/>
            <person name="Yandava C."/>
            <person name="Alvarado L."/>
            <person name="Longcore J."/>
            <person name="James T."/>
        </authorList>
    </citation>
    <scope>NUCLEOTIDE SEQUENCE [LARGE SCALE GENOMIC DNA]</scope>
    <source>
        <strain evidence="6 7">JEL423</strain>
    </source>
</reference>
<evidence type="ECO:0008006" key="8">
    <source>
        <dbReference type="Google" id="ProtNLM"/>
    </source>
</evidence>
<comment type="similarity">
    <text evidence="1">Belongs to the ANT/ATPSC lysine N-methyltransferase family.</text>
</comment>
<dbReference type="GO" id="GO:0016279">
    <property type="term" value="F:protein-lysine N-methyltransferase activity"/>
    <property type="evidence" value="ECO:0007669"/>
    <property type="project" value="InterPro"/>
</dbReference>
<evidence type="ECO:0000256" key="2">
    <source>
        <dbReference type="ARBA" id="ARBA00022603"/>
    </source>
</evidence>
<dbReference type="EMBL" id="DS022306">
    <property type="protein sequence ID" value="OAJ41561.1"/>
    <property type="molecule type" value="Genomic_DNA"/>
</dbReference>
<name>A0A177WQD4_BATDL</name>
<proteinExistence type="inferred from homology"/>
<keyword evidence="5" id="KW-0472">Membrane</keyword>
<protein>
    <recommendedName>
        <fullName evidence="8">DOT1 domain-containing protein</fullName>
    </recommendedName>
</protein>
<evidence type="ECO:0000256" key="1">
    <source>
        <dbReference type="ARBA" id="ARBA00010633"/>
    </source>
</evidence>
<dbReference type="PANTHER" id="PTHR13610:SF9">
    <property type="entry name" value="FI06469P"/>
    <property type="match status" value="1"/>
</dbReference>
<keyword evidence="2" id="KW-0489">Methyltransferase</keyword>
<dbReference type="STRING" id="403673.A0A177WQD4"/>
<keyword evidence="5" id="KW-0812">Transmembrane</keyword>
<accession>A0A177WQD4</accession>
<evidence type="ECO:0000256" key="5">
    <source>
        <dbReference type="SAM" id="Phobius"/>
    </source>
</evidence>
<feature type="transmembrane region" description="Helical" evidence="5">
    <location>
        <begin position="47"/>
        <end position="70"/>
    </location>
</feature>
<evidence type="ECO:0000256" key="3">
    <source>
        <dbReference type="ARBA" id="ARBA00022679"/>
    </source>
</evidence>
<reference evidence="6 7" key="2">
    <citation type="submission" date="2016-05" db="EMBL/GenBank/DDBJ databases">
        <title>Lineage-specific infection strategies underlie the spectrum of fungal disease in amphibians.</title>
        <authorList>
            <person name="Cuomo C.A."/>
            <person name="Farrer R.A."/>
            <person name="James T."/>
            <person name="Longcore J."/>
            <person name="Birren B."/>
        </authorList>
    </citation>
    <scope>NUCLEOTIDE SEQUENCE [LARGE SCALE GENOMIC DNA]</scope>
    <source>
        <strain evidence="6 7">JEL423</strain>
    </source>
</reference>
<dbReference type="InterPro" id="IPR029063">
    <property type="entry name" value="SAM-dependent_MTases_sf"/>
</dbReference>
<evidence type="ECO:0000256" key="4">
    <source>
        <dbReference type="ARBA" id="ARBA00022691"/>
    </source>
</evidence>
<dbReference type="Proteomes" id="UP000077115">
    <property type="component" value="Unassembled WGS sequence"/>
</dbReference>
<dbReference type="VEuPathDB" id="FungiDB:BDEG_25136"/>
<dbReference type="Gene3D" id="3.40.50.150">
    <property type="entry name" value="Vaccinia Virus protein VP39"/>
    <property type="match status" value="1"/>
</dbReference>
<dbReference type="InterPro" id="IPR026170">
    <property type="entry name" value="FAM173A/B"/>
</dbReference>
<dbReference type="GO" id="GO:0032259">
    <property type="term" value="P:methylation"/>
    <property type="evidence" value="ECO:0007669"/>
    <property type="project" value="UniProtKB-KW"/>
</dbReference>
<dbReference type="AlphaFoldDB" id="A0A177WQD4"/>
<gene>
    <name evidence="6" type="ORF">BDEG_25136</name>
</gene>
<dbReference type="GO" id="GO:0005739">
    <property type="term" value="C:mitochondrion"/>
    <property type="evidence" value="ECO:0007669"/>
    <property type="project" value="TreeGrafter"/>
</dbReference>
<dbReference type="PANTHER" id="PTHR13610">
    <property type="entry name" value="METHYLTRANSFERASE DOMAIN-CONTAINING PROTEIN"/>
    <property type="match status" value="1"/>
</dbReference>
<dbReference type="SUPFAM" id="SSF53335">
    <property type="entry name" value="S-adenosyl-L-methionine-dependent methyltransferases"/>
    <property type="match status" value="1"/>
</dbReference>
<dbReference type="OrthoDB" id="66144at2759"/>
<evidence type="ECO:0000313" key="6">
    <source>
        <dbReference type="EMBL" id="OAJ41561.1"/>
    </source>
</evidence>
<keyword evidence="3" id="KW-0808">Transferase</keyword>
<keyword evidence="5" id="KW-1133">Transmembrane helix</keyword>